<dbReference type="PANTHER" id="PTHR35091:SF2">
    <property type="entry name" value="FLAGELLAR PROTEIN FLIL"/>
    <property type="match status" value="1"/>
</dbReference>
<dbReference type="InterPro" id="IPR005503">
    <property type="entry name" value="FliL"/>
</dbReference>
<evidence type="ECO:0000256" key="1">
    <source>
        <dbReference type="ARBA" id="ARBA00002254"/>
    </source>
</evidence>
<keyword evidence="9 10" id="KW-0472">Membrane</keyword>
<keyword evidence="11" id="KW-0282">Flagellum</keyword>
<dbReference type="EMBL" id="NEVT01000006">
    <property type="protein sequence ID" value="OZI75603.1"/>
    <property type="molecule type" value="Genomic_DNA"/>
</dbReference>
<evidence type="ECO:0000256" key="2">
    <source>
        <dbReference type="ARBA" id="ARBA00004162"/>
    </source>
</evidence>
<keyword evidence="10" id="KW-0997">Cell inner membrane</keyword>
<evidence type="ECO:0000256" key="5">
    <source>
        <dbReference type="ARBA" id="ARBA00022500"/>
    </source>
</evidence>
<keyword evidence="11" id="KW-0969">Cilium</keyword>
<proteinExistence type="inferred from homology"/>
<dbReference type="GO" id="GO:0006935">
    <property type="term" value="P:chemotaxis"/>
    <property type="evidence" value="ECO:0007669"/>
    <property type="project" value="UniProtKB-KW"/>
</dbReference>
<evidence type="ECO:0000313" key="11">
    <source>
        <dbReference type="EMBL" id="OZI75603.1"/>
    </source>
</evidence>
<comment type="similarity">
    <text evidence="3 10">Belongs to the FliL family.</text>
</comment>
<dbReference type="GO" id="GO:0005886">
    <property type="term" value="C:plasma membrane"/>
    <property type="evidence" value="ECO:0007669"/>
    <property type="project" value="UniProtKB-SubCell"/>
</dbReference>
<evidence type="ECO:0000313" key="12">
    <source>
        <dbReference type="Proteomes" id="UP000215633"/>
    </source>
</evidence>
<dbReference type="RefSeq" id="WP_028356303.1">
    <property type="nucleotide sequence ID" value="NZ_NEVT01000006.1"/>
</dbReference>
<keyword evidence="11" id="KW-0966">Cell projection</keyword>
<evidence type="ECO:0000256" key="9">
    <source>
        <dbReference type="ARBA" id="ARBA00023136"/>
    </source>
</evidence>
<keyword evidence="12" id="KW-1185">Reference proteome</keyword>
<evidence type="ECO:0000256" key="6">
    <source>
        <dbReference type="ARBA" id="ARBA00022692"/>
    </source>
</evidence>
<sequence length="192" mass="20283">MATSKNPSMPLRNSLPLRAAGGSPILRGLFWLLALAIVAASSVAITWFVMHRQYSQPAAPVKLGVGQPGSGPAEAVFVAPPAAPAAVPAPIFIPLEAFTVTLQSADSERILHVGITLRAGDEQTRTRIEKYMPEVRSRILMVLSAQSPAAAQSLQGKADMARAIVAAVNRPFSPLPDGQYVSDALFTAFVVQ</sequence>
<keyword evidence="4" id="KW-1003">Cell membrane</keyword>
<keyword evidence="8 10" id="KW-1133">Transmembrane helix</keyword>
<evidence type="ECO:0000256" key="7">
    <source>
        <dbReference type="ARBA" id="ARBA00022779"/>
    </source>
</evidence>
<comment type="function">
    <text evidence="1 10">Controls the rotational direction of flagella during chemotaxis.</text>
</comment>
<evidence type="ECO:0000256" key="3">
    <source>
        <dbReference type="ARBA" id="ARBA00008281"/>
    </source>
</evidence>
<keyword evidence="7 10" id="KW-0283">Flagellar rotation</keyword>
<keyword evidence="5 10" id="KW-0145">Chemotaxis</keyword>
<organism evidence="11 12">
    <name type="scientific">Bordetella genomosp. 2</name>
    <dbReference type="NCBI Taxonomy" id="1983456"/>
    <lineage>
        <taxon>Bacteria</taxon>
        <taxon>Pseudomonadati</taxon>
        <taxon>Pseudomonadota</taxon>
        <taxon>Betaproteobacteria</taxon>
        <taxon>Burkholderiales</taxon>
        <taxon>Alcaligenaceae</taxon>
        <taxon>Bordetella</taxon>
    </lineage>
</organism>
<evidence type="ECO:0000256" key="8">
    <source>
        <dbReference type="ARBA" id="ARBA00022989"/>
    </source>
</evidence>
<dbReference type="GO" id="GO:0071978">
    <property type="term" value="P:bacterial-type flagellum-dependent swarming motility"/>
    <property type="evidence" value="ECO:0007669"/>
    <property type="project" value="TreeGrafter"/>
</dbReference>
<name>A0A261VQS8_9BORD</name>
<dbReference type="Proteomes" id="UP000215633">
    <property type="component" value="Unassembled WGS sequence"/>
</dbReference>
<keyword evidence="6 10" id="KW-0812">Transmembrane</keyword>
<evidence type="ECO:0000256" key="10">
    <source>
        <dbReference type="RuleBase" id="RU364125"/>
    </source>
</evidence>
<protein>
    <recommendedName>
        <fullName evidence="10">Flagellar protein FliL</fullName>
    </recommendedName>
</protein>
<comment type="caution">
    <text evidence="11">The sequence shown here is derived from an EMBL/GenBank/DDBJ whole genome shotgun (WGS) entry which is preliminary data.</text>
</comment>
<dbReference type="PANTHER" id="PTHR35091">
    <property type="entry name" value="FLAGELLAR PROTEIN FLIL"/>
    <property type="match status" value="1"/>
</dbReference>
<evidence type="ECO:0000256" key="4">
    <source>
        <dbReference type="ARBA" id="ARBA00022475"/>
    </source>
</evidence>
<accession>A0A261VQS8</accession>
<dbReference type="AlphaFoldDB" id="A0A261VQS8"/>
<feature type="transmembrane region" description="Helical" evidence="10">
    <location>
        <begin position="29"/>
        <end position="50"/>
    </location>
</feature>
<dbReference type="GO" id="GO:0009425">
    <property type="term" value="C:bacterial-type flagellum basal body"/>
    <property type="evidence" value="ECO:0007669"/>
    <property type="project" value="InterPro"/>
</dbReference>
<gene>
    <name evidence="11" type="ORF">CAL24_10255</name>
</gene>
<dbReference type="Pfam" id="PF03748">
    <property type="entry name" value="FliL"/>
    <property type="match status" value="1"/>
</dbReference>
<comment type="subcellular location">
    <subcellularLocation>
        <location evidence="10">Cell inner membrane</location>
    </subcellularLocation>
    <subcellularLocation>
        <location evidence="2">Cell membrane</location>
        <topology evidence="2">Single-pass membrane protein</topology>
    </subcellularLocation>
</comment>
<reference evidence="12" key="1">
    <citation type="submission" date="2017-05" db="EMBL/GenBank/DDBJ databases">
        <title>Complete and WGS of Bordetella genogroups.</title>
        <authorList>
            <person name="Spilker T."/>
            <person name="Lipuma J."/>
        </authorList>
    </citation>
    <scope>NUCLEOTIDE SEQUENCE [LARGE SCALE GENOMIC DNA]</scope>
    <source>
        <strain evidence="12">AU8256</strain>
    </source>
</reference>